<keyword evidence="3 5" id="KW-1133">Transmembrane helix</keyword>
<proteinExistence type="predicted"/>
<name>A0A3S9HAE2_9LACT</name>
<accession>A0A3S9HAE2</accession>
<organism evidence="7 8">
    <name type="scientific">Jeotgalibaca ciconiae</name>
    <dbReference type="NCBI Taxonomy" id="2496265"/>
    <lineage>
        <taxon>Bacteria</taxon>
        <taxon>Bacillati</taxon>
        <taxon>Bacillota</taxon>
        <taxon>Bacilli</taxon>
        <taxon>Lactobacillales</taxon>
        <taxon>Carnobacteriaceae</taxon>
        <taxon>Jeotgalibaca</taxon>
    </lineage>
</organism>
<dbReference type="EMBL" id="CP034465">
    <property type="protein sequence ID" value="AZP04335.1"/>
    <property type="molecule type" value="Genomic_DNA"/>
</dbReference>
<protein>
    <submittedName>
        <fullName evidence="7">DUF1232 domain-containing protein</fullName>
    </submittedName>
</protein>
<reference evidence="8" key="1">
    <citation type="submission" date="2018-12" db="EMBL/GenBank/DDBJ databases">
        <title>Complete genome sequencing of Jeotgalibaca sp. H21T32.</title>
        <authorList>
            <person name="Bae J.-W."/>
            <person name="Lee S.-Y."/>
        </authorList>
    </citation>
    <scope>NUCLEOTIDE SEQUENCE [LARGE SCALE GENOMIC DNA]</scope>
    <source>
        <strain evidence="8">H21T32</strain>
    </source>
</reference>
<keyword evidence="8" id="KW-1185">Reference proteome</keyword>
<dbReference type="Pfam" id="PF06803">
    <property type="entry name" value="DUF1232"/>
    <property type="match status" value="1"/>
</dbReference>
<comment type="subcellular location">
    <subcellularLocation>
        <location evidence="1">Endomembrane system</location>
        <topology evidence="1">Multi-pass membrane protein</topology>
    </subcellularLocation>
</comment>
<dbReference type="AlphaFoldDB" id="A0A3S9HAE2"/>
<evidence type="ECO:0000256" key="4">
    <source>
        <dbReference type="ARBA" id="ARBA00023136"/>
    </source>
</evidence>
<evidence type="ECO:0000256" key="5">
    <source>
        <dbReference type="SAM" id="Phobius"/>
    </source>
</evidence>
<evidence type="ECO:0000259" key="6">
    <source>
        <dbReference type="Pfam" id="PF06803"/>
    </source>
</evidence>
<dbReference type="Proteomes" id="UP000273326">
    <property type="component" value="Chromosome"/>
</dbReference>
<evidence type="ECO:0000256" key="2">
    <source>
        <dbReference type="ARBA" id="ARBA00022692"/>
    </source>
</evidence>
<dbReference type="KEGG" id="jeh:EJN90_06585"/>
<evidence type="ECO:0000256" key="3">
    <source>
        <dbReference type="ARBA" id="ARBA00022989"/>
    </source>
</evidence>
<gene>
    <name evidence="7" type="ORF">EJN90_06585</name>
</gene>
<keyword evidence="2 5" id="KW-0812">Transmembrane</keyword>
<sequence length="95" mass="10606">MKTRKKTTVAPMSKVKNLVSATMNGKIDKKKRWMIAGILLYIISPIDIIPDFLPISGYADDIVLPILLIVAENLISSHAETKKDSDRKDVTPQNQ</sequence>
<evidence type="ECO:0000313" key="8">
    <source>
        <dbReference type="Proteomes" id="UP000273326"/>
    </source>
</evidence>
<dbReference type="OrthoDB" id="9793277at2"/>
<evidence type="ECO:0000313" key="7">
    <source>
        <dbReference type="EMBL" id="AZP04335.1"/>
    </source>
</evidence>
<dbReference type="RefSeq" id="WP_126109647.1">
    <property type="nucleotide sequence ID" value="NZ_CP034465.1"/>
</dbReference>
<dbReference type="GO" id="GO:0012505">
    <property type="term" value="C:endomembrane system"/>
    <property type="evidence" value="ECO:0007669"/>
    <property type="project" value="UniProtKB-SubCell"/>
</dbReference>
<evidence type="ECO:0000256" key="1">
    <source>
        <dbReference type="ARBA" id="ARBA00004127"/>
    </source>
</evidence>
<feature type="transmembrane region" description="Helical" evidence="5">
    <location>
        <begin position="33"/>
        <end position="50"/>
    </location>
</feature>
<keyword evidence="4 5" id="KW-0472">Membrane</keyword>
<dbReference type="InterPro" id="IPR010652">
    <property type="entry name" value="DUF1232"/>
</dbReference>
<feature type="domain" description="DUF1232" evidence="6">
    <location>
        <begin position="32"/>
        <end position="64"/>
    </location>
</feature>